<reference evidence="2 3" key="1">
    <citation type="submission" date="2019-05" db="EMBL/GenBank/DDBJ databases">
        <title>Another draft genome of Portunus trituberculatus and its Hox gene families provides insights of decapod evolution.</title>
        <authorList>
            <person name="Jeong J.-H."/>
            <person name="Song I."/>
            <person name="Kim S."/>
            <person name="Choi T."/>
            <person name="Kim D."/>
            <person name="Ryu S."/>
            <person name="Kim W."/>
        </authorList>
    </citation>
    <scope>NUCLEOTIDE SEQUENCE [LARGE SCALE GENOMIC DNA]</scope>
    <source>
        <tissue evidence="2">Muscle</tissue>
    </source>
</reference>
<evidence type="ECO:0000313" key="2">
    <source>
        <dbReference type="EMBL" id="MPC17075.1"/>
    </source>
</evidence>
<evidence type="ECO:0000313" key="3">
    <source>
        <dbReference type="Proteomes" id="UP000324222"/>
    </source>
</evidence>
<name>A0A5B7D726_PORTR</name>
<sequence length="189" mass="20630">MLLSEQRDSGACRPVSQSRALADWLARDRLIKPRPLPNGVTTTAPLRPITIAKALRRLGIQSKGSFSLLFVRELTNMGISKRKRVCGTDTKNPAILPHTGTKTSTVESSAPPLSIPAPHAPPTVPARRLHPYILDSTQSYIPCITHILVPLLLHSKQVPSFPTSPFPLSTPRMPAFRYSLSSCPTTPTL</sequence>
<evidence type="ECO:0000256" key="1">
    <source>
        <dbReference type="SAM" id="MobiDB-lite"/>
    </source>
</evidence>
<organism evidence="2 3">
    <name type="scientific">Portunus trituberculatus</name>
    <name type="common">Swimming crab</name>
    <name type="synonym">Neptunus trituberculatus</name>
    <dbReference type="NCBI Taxonomy" id="210409"/>
    <lineage>
        <taxon>Eukaryota</taxon>
        <taxon>Metazoa</taxon>
        <taxon>Ecdysozoa</taxon>
        <taxon>Arthropoda</taxon>
        <taxon>Crustacea</taxon>
        <taxon>Multicrustacea</taxon>
        <taxon>Malacostraca</taxon>
        <taxon>Eumalacostraca</taxon>
        <taxon>Eucarida</taxon>
        <taxon>Decapoda</taxon>
        <taxon>Pleocyemata</taxon>
        <taxon>Brachyura</taxon>
        <taxon>Eubrachyura</taxon>
        <taxon>Portunoidea</taxon>
        <taxon>Portunidae</taxon>
        <taxon>Portuninae</taxon>
        <taxon>Portunus</taxon>
    </lineage>
</organism>
<feature type="region of interest" description="Disordered" evidence="1">
    <location>
        <begin position="90"/>
        <end position="118"/>
    </location>
</feature>
<keyword evidence="3" id="KW-1185">Reference proteome</keyword>
<proteinExistence type="predicted"/>
<comment type="caution">
    <text evidence="2">The sequence shown here is derived from an EMBL/GenBank/DDBJ whole genome shotgun (WGS) entry which is preliminary data.</text>
</comment>
<protein>
    <submittedName>
        <fullName evidence="2">Uncharacterized protein</fullName>
    </submittedName>
</protein>
<dbReference type="AlphaFoldDB" id="A0A5B7D726"/>
<accession>A0A5B7D726</accession>
<gene>
    <name evidence="2" type="ORF">E2C01_009920</name>
</gene>
<dbReference type="EMBL" id="VSRR010000557">
    <property type="protein sequence ID" value="MPC17075.1"/>
    <property type="molecule type" value="Genomic_DNA"/>
</dbReference>
<dbReference type="Proteomes" id="UP000324222">
    <property type="component" value="Unassembled WGS sequence"/>
</dbReference>